<feature type="binding site" evidence="16">
    <location>
        <position position="319"/>
    </location>
    <ligand>
        <name>Zn(2+)</name>
        <dbReference type="ChEBI" id="CHEBI:29105"/>
        <note>catalytic</note>
    </ligand>
</feature>
<dbReference type="STRING" id="1684307.A0A316U953"/>
<feature type="transmembrane region" description="Helical" evidence="18">
    <location>
        <begin position="328"/>
        <end position="353"/>
    </location>
</feature>
<comment type="similarity">
    <text evidence="13">Belongs to the peptidase M48A family.</text>
</comment>
<dbReference type="CDD" id="cd07343">
    <property type="entry name" value="M48A_Zmpste24p_like"/>
    <property type="match status" value="1"/>
</dbReference>
<keyword evidence="6" id="KW-0378">Hydrolase</keyword>
<dbReference type="InterPro" id="IPR001915">
    <property type="entry name" value="Peptidase_M48"/>
</dbReference>
<reference evidence="21 22" key="1">
    <citation type="journal article" date="2018" name="Mol. Biol. Evol.">
        <title>Broad Genomic Sampling Reveals a Smut Pathogenic Ancestry of the Fungal Clade Ustilaginomycotina.</title>
        <authorList>
            <person name="Kijpornyongpan T."/>
            <person name="Mondo S.J."/>
            <person name="Barry K."/>
            <person name="Sandor L."/>
            <person name="Lee J."/>
            <person name="Lipzen A."/>
            <person name="Pangilinan J."/>
            <person name="LaButti K."/>
            <person name="Hainaut M."/>
            <person name="Henrissat B."/>
            <person name="Grigoriev I.V."/>
            <person name="Spatafora J.W."/>
            <person name="Aime M.C."/>
        </authorList>
    </citation>
    <scope>NUCLEOTIDE SEQUENCE [LARGE SCALE GENOMIC DNA]</scope>
    <source>
        <strain evidence="21 22">MCA 4718</strain>
    </source>
</reference>
<feature type="transmembrane region" description="Helical" evidence="18">
    <location>
        <begin position="211"/>
        <end position="230"/>
    </location>
</feature>
<keyword evidence="7" id="KW-0256">Endoplasmic reticulum</keyword>
<dbReference type="PANTHER" id="PTHR10120">
    <property type="entry name" value="CAAX PRENYL PROTEASE 1"/>
    <property type="match status" value="1"/>
</dbReference>
<dbReference type="GO" id="GO:0071586">
    <property type="term" value="P:CAAX-box protein processing"/>
    <property type="evidence" value="ECO:0007669"/>
    <property type="project" value="InterPro"/>
</dbReference>
<dbReference type="EC" id="3.4.24.84" evidence="2"/>
<sequence length="535" mass="59110">MGYSSSYSSSSSLTDSLSAPIRSFFASLDDPAIPWKTLVLYLVLAVYSFETYLSLRQYKVYSYAAPPASLARHVDLDTFKKSQRYGRDKARFGFVVGAWGLINSLAVIHFDLLPLVWTWSGIALQKMGRAPSEIPQSIIFTFLFSGIRATLDLPFSYYSHFVLEEKHGFNKMTRSTFVLDFVKGLGIGAVFLSPLIAGLIAIIRWAGTDGFVSWVLMFILGFQILAQVLYPTVIQPLFNKLQPLEEGPLKSRVVSLANSMRFPLAKIYQIDGSKRSAHSNAYFFGVLPWANKHIVIFDTLIAKSTCSEIEAVICHELGHWKHRDPTKLLLIAQAQVALTFGVFAGFIGNVSLFRSFGFNVSTTQGYLPIIIGLELFQMVLAALDVVLQFAMNSAVRSMEYAADEFAANLDRPAFSEEQIEGLSQAAAAKESKKKDAKAEAGAGAGAQQNGAASSEDPDVPLRLELEQVGQPYDELLAKALIKLHVQNLSTMHYDALYSAYHHSHPTLPERLAALQRIREKREKGAGTGVEGKKNI</sequence>
<feature type="binding site" evidence="16">
    <location>
        <position position="315"/>
    </location>
    <ligand>
        <name>Zn(2+)</name>
        <dbReference type="ChEBI" id="CHEBI:29105"/>
        <note>catalytic</note>
    </ligand>
</feature>
<dbReference type="GO" id="GO:0005789">
    <property type="term" value="C:endoplasmic reticulum membrane"/>
    <property type="evidence" value="ECO:0007669"/>
    <property type="project" value="UniProtKB-SubCell"/>
</dbReference>
<feature type="transmembrane region" description="Helical" evidence="18">
    <location>
        <begin position="365"/>
        <end position="387"/>
    </location>
</feature>
<feature type="domain" description="CAAX prenyl protease 1 N-terminal" evidence="20">
    <location>
        <begin position="57"/>
        <end position="240"/>
    </location>
</feature>
<evidence type="ECO:0000256" key="3">
    <source>
        <dbReference type="ARBA" id="ARBA00022670"/>
    </source>
</evidence>
<keyword evidence="11 18" id="KW-0472">Membrane</keyword>
<keyword evidence="22" id="KW-1185">Reference proteome</keyword>
<evidence type="ECO:0000313" key="22">
    <source>
        <dbReference type="Proteomes" id="UP000245942"/>
    </source>
</evidence>
<keyword evidence="8 16" id="KW-0862">Zinc</keyword>
<protein>
    <recommendedName>
        <fullName evidence="2">Ste24 endopeptidase</fullName>
        <ecNumber evidence="2">3.4.24.84</ecNumber>
    </recommendedName>
    <alternativeName>
        <fullName evidence="14">Prenyl protein-specific endoprotease 1</fullName>
    </alternativeName>
</protein>
<name>A0A316U953_9BASI</name>
<evidence type="ECO:0000256" key="14">
    <source>
        <dbReference type="ARBA" id="ARBA00083451"/>
    </source>
</evidence>
<comment type="subcellular location">
    <subcellularLocation>
        <location evidence="1">Endoplasmic reticulum membrane</location>
        <topology evidence="1">Multi-pass membrane protein</topology>
    </subcellularLocation>
</comment>
<evidence type="ECO:0000259" key="19">
    <source>
        <dbReference type="Pfam" id="PF01435"/>
    </source>
</evidence>
<comment type="catalytic activity">
    <reaction evidence="12">
        <text>Hydrolyzes the peptide bond -P2-(S-farnesyl or geranylgeranyl)C-P1'-P2'-P3'-COOH where P1' and P2' are amino acids with aliphatic side chains and P3' is any C-terminal residue.</text>
        <dbReference type="EC" id="3.4.24.84"/>
    </reaction>
</comment>
<feature type="region of interest" description="Disordered" evidence="17">
    <location>
        <begin position="433"/>
        <end position="457"/>
    </location>
</feature>
<dbReference type="Gene3D" id="3.30.2010.10">
    <property type="entry name" value="Metalloproteases ('zincins'), catalytic domain"/>
    <property type="match status" value="1"/>
</dbReference>
<evidence type="ECO:0000256" key="5">
    <source>
        <dbReference type="ARBA" id="ARBA00022723"/>
    </source>
</evidence>
<evidence type="ECO:0000313" key="21">
    <source>
        <dbReference type="EMBL" id="PWN20913.1"/>
    </source>
</evidence>
<evidence type="ECO:0000256" key="18">
    <source>
        <dbReference type="SAM" id="Phobius"/>
    </source>
</evidence>
<evidence type="ECO:0000256" key="11">
    <source>
        <dbReference type="ARBA" id="ARBA00023136"/>
    </source>
</evidence>
<feature type="transmembrane region" description="Helical" evidence="18">
    <location>
        <begin position="32"/>
        <end position="49"/>
    </location>
</feature>
<dbReference type="AlphaFoldDB" id="A0A316U953"/>
<dbReference type="RefSeq" id="XP_025348073.1">
    <property type="nucleotide sequence ID" value="XM_025494908.1"/>
</dbReference>
<keyword evidence="5 16" id="KW-0479">Metal-binding</keyword>
<dbReference type="GO" id="GO:0004222">
    <property type="term" value="F:metalloendopeptidase activity"/>
    <property type="evidence" value="ECO:0007669"/>
    <property type="project" value="InterPro"/>
</dbReference>
<proteinExistence type="inferred from homology"/>
<keyword evidence="3" id="KW-0645">Protease</keyword>
<keyword evidence="4 18" id="KW-0812">Transmembrane</keyword>
<evidence type="ECO:0000256" key="17">
    <source>
        <dbReference type="SAM" id="MobiDB-lite"/>
    </source>
</evidence>
<feature type="binding site" evidence="16">
    <location>
        <position position="399"/>
    </location>
    <ligand>
        <name>Zn(2+)</name>
        <dbReference type="ChEBI" id="CHEBI:29105"/>
        <note>catalytic</note>
    </ligand>
</feature>
<dbReference type="Pfam" id="PF16491">
    <property type="entry name" value="Peptidase_M48_N"/>
    <property type="match status" value="1"/>
</dbReference>
<evidence type="ECO:0000256" key="1">
    <source>
        <dbReference type="ARBA" id="ARBA00004477"/>
    </source>
</evidence>
<feature type="active site" evidence="15">
    <location>
        <position position="316"/>
    </location>
</feature>
<accession>A0A316U953</accession>
<organism evidence="21 22">
    <name type="scientific">Pseudomicrostroma glucosiphilum</name>
    <dbReference type="NCBI Taxonomy" id="1684307"/>
    <lineage>
        <taxon>Eukaryota</taxon>
        <taxon>Fungi</taxon>
        <taxon>Dikarya</taxon>
        <taxon>Basidiomycota</taxon>
        <taxon>Ustilaginomycotina</taxon>
        <taxon>Exobasidiomycetes</taxon>
        <taxon>Microstromatales</taxon>
        <taxon>Microstromatales incertae sedis</taxon>
        <taxon>Pseudomicrostroma</taxon>
    </lineage>
</organism>
<evidence type="ECO:0000256" key="16">
    <source>
        <dbReference type="PIRSR" id="PIRSR627057-2"/>
    </source>
</evidence>
<feature type="transmembrane region" description="Helical" evidence="18">
    <location>
        <begin position="92"/>
        <end position="117"/>
    </location>
</feature>
<evidence type="ECO:0000256" key="12">
    <source>
        <dbReference type="ARBA" id="ARBA00044456"/>
    </source>
</evidence>
<dbReference type="GeneID" id="37016642"/>
<feature type="active site" description="Proton donor" evidence="15">
    <location>
        <position position="403"/>
    </location>
</feature>
<dbReference type="InterPro" id="IPR032456">
    <property type="entry name" value="Peptidase_M48_N"/>
</dbReference>
<comment type="cofactor">
    <cofactor evidence="16">
        <name>Zn(2+)</name>
        <dbReference type="ChEBI" id="CHEBI:29105"/>
    </cofactor>
    <text evidence="16">Binds 1 zinc ion per subunit.</text>
</comment>
<evidence type="ECO:0000256" key="15">
    <source>
        <dbReference type="PIRSR" id="PIRSR627057-1"/>
    </source>
</evidence>
<evidence type="ECO:0000256" key="8">
    <source>
        <dbReference type="ARBA" id="ARBA00022833"/>
    </source>
</evidence>
<evidence type="ECO:0000259" key="20">
    <source>
        <dbReference type="Pfam" id="PF16491"/>
    </source>
</evidence>
<dbReference type="EMBL" id="KZ819326">
    <property type="protein sequence ID" value="PWN20913.1"/>
    <property type="molecule type" value="Genomic_DNA"/>
</dbReference>
<evidence type="ECO:0000256" key="6">
    <source>
        <dbReference type="ARBA" id="ARBA00022801"/>
    </source>
</evidence>
<evidence type="ECO:0000256" key="13">
    <source>
        <dbReference type="ARBA" id="ARBA00060927"/>
    </source>
</evidence>
<dbReference type="OrthoDB" id="360839at2759"/>
<dbReference type="Pfam" id="PF01435">
    <property type="entry name" value="Peptidase_M48"/>
    <property type="match status" value="1"/>
</dbReference>
<keyword evidence="9 18" id="KW-1133">Transmembrane helix</keyword>
<evidence type="ECO:0000256" key="9">
    <source>
        <dbReference type="ARBA" id="ARBA00022989"/>
    </source>
</evidence>
<dbReference type="GO" id="GO:0046872">
    <property type="term" value="F:metal ion binding"/>
    <property type="evidence" value="ECO:0007669"/>
    <property type="project" value="UniProtKB-KW"/>
</dbReference>
<feature type="domain" description="Peptidase M48" evidence="19">
    <location>
        <begin position="243"/>
        <end position="516"/>
    </location>
</feature>
<feature type="transmembrane region" description="Helical" evidence="18">
    <location>
        <begin position="184"/>
        <end position="205"/>
    </location>
</feature>
<dbReference type="Proteomes" id="UP000245942">
    <property type="component" value="Unassembled WGS sequence"/>
</dbReference>
<evidence type="ECO:0000256" key="7">
    <source>
        <dbReference type="ARBA" id="ARBA00022824"/>
    </source>
</evidence>
<feature type="compositionally biased region" description="Low complexity" evidence="17">
    <location>
        <begin position="439"/>
        <end position="454"/>
    </location>
</feature>
<evidence type="ECO:0000256" key="4">
    <source>
        <dbReference type="ARBA" id="ARBA00022692"/>
    </source>
</evidence>
<dbReference type="FunFam" id="3.30.2010.10:FF:000002">
    <property type="entry name" value="CAAX prenyl protease"/>
    <property type="match status" value="1"/>
</dbReference>
<keyword evidence="10" id="KW-0482">Metalloprotease</keyword>
<evidence type="ECO:0000256" key="10">
    <source>
        <dbReference type="ARBA" id="ARBA00023049"/>
    </source>
</evidence>
<gene>
    <name evidence="21" type="ORF">BCV69DRAFT_312200</name>
</gene>
<evidence type="ECO:0000256" key="2">
    <source>
        <dbReference type="ARBA" id="ARBA00012336"/>
    </source>
</evidence>
<dbReference type="InterPro" id="IPR027057">
    <property type="entry name" value="CAXX_Prtase_1"/>
</dbReference>